<dbReference type="GO" id="GO:0000709">
    <property type="term" value="P:meiotic joint molecule formation"/>
    <property type="evidence" value="ECO:0007669"/>
    <property type="project" value="TreeGrafter"/>
</dbReference>
<dbReference type="OMA" id="EVMPNEE"/>
<evidence type="ECO:0000313" key="7">
    <source>
        <dbReference type="EMBL" id="EIJ89281.1"/>
    </source>
</evidence>
<reference evidence="7" key="1">
    <citation type="submission" date="2011-01" db="EMBL/GenBank/DDBJ databases">
        <title>The Genome Sequence of Nematocida parisii strain ERTm3.</title>
        <authorList>
            <consortium name="The Broad Institute Genome Sequencing Platform"/>
            <consortium name="The Broad Institute Genome Sequencing Center for Infectious Disease"/>
            <person name="Cuomo C."/>
            <person name="Troemel E."/>
            <person name="Young S.K."/>
            <person name="Zeng Q."/>
            <person name="Gargeya S."/>
            <person name="Fitzgerald M."/>
            <person name="Haas B."/>
            <person name="Abouelleil A."/>
            <person name="Alvarado L."/>
            <person name="Arachchi H.M."/>
            <person name="Berlin A."/>
            <person name="Chapman S.B."/>
            <person name="Gearin G."/>
            <person name="Goldberg J."/>
            <person name="Griggs A."/>
            <person name="Gujja S."/>
            <person name="Hansen M."/>
            <person name="Heiman D."/>
            <person name="Howarth C."/>
            <person name="Larimer J."/>
            <person name="Lui A."/>
            <person name="MacDonald P.J.P."/>
            <person name="McCowen C."/>
            <person name="Montmayeur A."/>
            <person name="Murphy C."/>
            <person name="Neiman D."/>
            <person name="Pearson M."/>
            <person name="Priest M."/>
            <person name="Roberts A."/>
            <person name="Saif S."/>
            <person name="Shea T."/>
            <person name="Sisk P."/>
            <person name="Stolte C."/>
            <person name="Sykes S."/>
            <person name="Wortman J."/>
            <person name="Nusbaum C."/>
            <person name="Birren B."/>
        </authorList>
    </citation>
    <scope>NUCLEOTIDE SEQUENCE</scope>
    <source>
        <strain evidence="7">ERTm3</strain>
    </source>
</reference>
<evidence type="ECO:0000256" key="3">
    <source>
        <dbReference type="ARBA" id="ARBA00023242"/>
    </source>
</evidence>
<gene>
    <name evidence="7" type="ORF">NEQG_00051</name>
</gene>
<dbReference type="InterPro" id="IPR036388">
    <property type="entry name" value="WH-like_DNA-bd_sf"/>
</dbReference>
<evidence type="ECO:0000313" key="8">
    <source>
        <dbReference type="Proteomes" id="UP000002872"/>
    </source>
</evidence>
<dbReference type="GO" id="GO:0120230">
    <property type="term" value="F:recombinase activator activity"/>
    <property type="evidence" value="ECO:0007669"/>
    <property type="project" value="TreeGrafter"/>
</dbReference>
<comment type="subcellular location">
    <subcellularLocation>
        <location evidence="1">Nucleus</location>
    </subcellularLocation>
</comment>
<dbReference type="AlphaFoldDB" id="I3EJ84"/>
<accession>I3EJ84</accession>
<dbReference type="OrthoDB" id="272266at2759"/>
<dbReference type="VEuPathDB" id="MicrosporidiaDB:NEQG_00051"/>
<protein>
    <submittedName>
        <fullName evidence="7">Uncharacterized protein</fullName>
    </submittedName>
</protein>
<evidence type="ECO:0000256" key="1">
    <source>
        <dbReference type="ARBA" id="ARBA00004123"/>
    </source>
</evidence>
<sequence>MAGRPSARGKRQAANQESSRNSPKRRGRNVNAEEIHSENTSPSDYMVDREIVLSSEEENNNEIVLSSDEPSSTLKHNQADNYSSDANEGNEKKELLEEDQEDLIPEEQEEESTNRSRRKRKSAEKATTTTAPAMRKEAEKKKVEKKVKDSADTTKIQEEILKFIIERNEPLNAIEVGLNFQTGPYAVGQSAVKKILLYLTEQNLIREKKAGITSVFLPIHTKEDNDTDTTELDAKMANLIEEKKVLEEEVSQLRQEKKELQMYPADCDLLDELESVGKELSEKKAQIKKYAANTGTIDPKEKRN</sequence>
<dbReference type="GO" id="GO:0010774">
    <property type="term" value="P:meiotic strand invasion involved in reciprocal meiotic recombination"/>
    <property type="evidence" value="ECO:0007669"/>
    <property type="project" value="TreeGrafter"/>
</dbReference>
<organism evidence="7 8">
    <name type="scientific">Nematocida parisii (strain ERTm3)</name>
    <name type="common">Nematode killer fungus</name>
    <dbReference type="NCBI Taxonomy" id="935791"/>
    <lineage>
        <taxon>Eukaryota</taxon>
        <taxon>Fungi</taxon>
        <taxon>Fungi incertae sedis</taxon>
        <taxon>Microsporidia</taxon>
        <taxon>Nematocida</taxon>
    </lineage>
</organism>
<feature type="region of interest" description="Disordered" evidence="6">
    <location>
        <begin position="1"/>
        <end position="149"/>
    </location>
</feature>
<feature type="compositionally biased region" description="Polar residues" evidence="6">
    <location>
        <begin position="61"/>
        <end position="86"/>
    </location>
</feature>
<evidence type="ECO:0000256" key="4">
    <source>
        <dbReference type="ARBA" id="ARBA00023254"/>
    </source>
</evidence>
<dbReference type="EMBL" id="GL870876">
    <property type="protein sequence ID" value="EIJ89281.1"/>
    <property type="molecule type" value="Genomic_DNA"/>
</dbReference>
<dbReference type="Proteomes" id="UP000002872">
    <property type="component" value="Unassembled WGS sequence"/>
</dbReference>
<dbReference type="HOGENOM" id="CLU_787759_0_0_1"/>
<keyword evidence="3" id="KW-0539">Nucleus</keyword>
<evidence type="ECO:0000256" key="5">
    <source>
        <dbReference type="SAM" id="Coils"/>
    </source>
</evidence>
<keyword evidence="2" id="KW-0233">DNA recombination</keyword>
<keyword evidence="8" id="KW-1185">Reference proteome</keyword>
<feature type="compositionally biased region" description="Acidic residues" evidence="6">
    <location>
        <begin position="96"/>
        <end position="111"/>
    </location>
</feature>
<feature type="compositionally biased region" description="Basic and acidic residues" evidence="6">
    <location>
        <begin position="134"/>
        <end position="149"/>
    </location>
</feature>
<dbReference type="GO" id="GO:0003690">
    <property type="term" value="F:double-stranded DNA binding"/>
    <property type="evidence" value="ECO:0007669"/>
    <property type="project" value="TreeGrafter"/>
</dbReference>
<dbReference type="InParanoid" id="I3EJ84"/>
<feature type="coiled-coil region" evidence="5">
    <location>
        <begin position="229"/>
        <end position="293"/>
    </location>
</feature>
<dbReference type="GO" id="GO:0000794">
    <property type="term" value="C:condensed nuclear chromosome"/>
    <property type="evidence" value="ECO:0007669"/>
    <property type="project" value="TreeGrafter"/>
</dbReference>
<dbReference type="PANTHER" id="PTHR15938">
    <property type="entry name" value="TBP-1 INTERACTING PROTEIN"/>
    <property type="match status" value="1"/>
</dbReference>
<name>I3EJ84_NEMP3</name>
<dbReference type="Gene3D" id="1.10.10.10">
    <property type="entry name" value="Winged helix-like DNA-binding domain superfamily/Winged helix DNA-binding domain"/>
    <property type="match status" value="1"/>
</dbReference>
<evidence type="ECO:0000256" key="2">
    <source>
        <dbReference type="ARBA" id="ARBA00023172"/>
    </source>
</evidence>
<dbReference type="PANTHER" id="PTHR15938:SF0">
    <property type="entry name" value="HOMOLOGOUS-PAIRING PROTEIN 2 HOMOLOG"/>
    <property type="match status" value="1"/>
</dbReference>
<keyword evidence="5" id="KW-0175">Coiled coil</keyword>
<dbReference type="STRING" id="935791.I3EJ84"/>
<dbReference type="GO" id="GO:0007129">
    <property type="term" value="P:homologous chromosome pairing at meiosis"/>
    <property type="evidence" value="ECO:0007669"/>
    <property type="project" value="TreeGrafter"/>
</dbReference>
<keyword evidence="4" id="KW-0469">Meiosis</keyword>
<proteinExistence type="predicted"/>
<dbReference type="GO" id="GO:0120231">
    <property type="term" value="C:DNA recombinase auxiliary factor complex"/>
    <property type="evidence" value="ECO:0007669"/>
    <property type="project" value="TreeGrafter"/>
</dbReference>
<evidence type="ECO:0000256" key="6">
    <source>
        <dbReference type="SAM" id="MobiDB-lite"/>
    </source>
</evidence>